<accession>A0AAD6IGK7</accession>
<evidence type="ECO:0000259" key="2">
    <source>
        <dbReference type="Pfam" id="PF12222"/>
    </source>
</evidence>
<feature type="domain" description="Peptide N-acetyl-beta-D-glucosaminyl asparaginase amidase A N-terminal" evidence="2">
    <location>
        <begin position="199"/>
        <end position="371"/>
    </location>
</feature>
<dbReference type="InterPro" id="IPR021102">
    <property type="entry name" value="PNGase_A"/>
</dbReference>
<organism evidence="3 4">
    <name type="scientific">Penicillium canescens</name>
    <dbReference type="NCBI Taxonomy" id="5083"/>
    <lineage>
        <taxon>Eukaryota</taxon>
        <taxon>Fungi</taxon>
        <taxon>Dikarya</taxon>
        <taxon>Ascomycota</taxon>
        <taxon>Pezizomycotina</taxon>
        <taxon>Eurotiomycetes</taxon>
        <taxon>Eurotiomycetidae</taxon>
        <taxon>Eurotiales</taxon>
        <taxon>Aspergillaceae</taxon>
        <taxon>Penicillium</taxon>
    </lineage>
</organism>
<reference evidence="3" key="1">
    <citation type="journal article" date="2023" name="IMA Fungus">
        <title>Comparative genomic study of the Penicillium genus elucidates a diverse pangenome and 15 lateral gene transfer events.</title>
        <authorList>
            <person name="Petersen C."/>
            <person name="Sorensen T."/>
            <person name="Nielsen M.R."/>
            <person name="Sondergaard T.E."/>
            <person name="Sorensen J.L."/>
            <person name="Fitzpatrick D.A."/>
            <person name="Frisvad J.C."/>
            <person name="Nielsen K.L."/>
        </authorList>
    </citation>
    <scope>NUCLEOTIDE SEQUENCE</scope>
    <source>
        <strain evidence="3">IBT 15450</strain>
    </source>
</reference>
<evidence type="ECO:0000313" key="3">
    <source>
        <dbReference type="EMBL" id="KAJ6044624.1"/>
    </source>
</evidence>
<dbReference type="Pfam" id="PF25156">
    <property type="entry name" value="PNGase_A_C"/>
    <property type="match status" value="1"/>
</dbReference>
<name>A0AAD6IGK7_PENCN</name>
<feature type="domain" description="Peptide N-acetyl-beta-D-glucosaminyl asparaginase amidase A N-terminal" evidence="2">
    <location>
        <begin position="71"/>
        <end position="198"/>
    </location>
</feature>
<evidence type="ECO:0000256" key="1">
    <source>
        <dbReference type="SAM" id="MobiDB-lite"/>
    </source>
</evidence>
<proteinExistence type="predicted"/>
<comment type="caution">
    <text evidence="3">The sequence shown here is derived from an EMBL/GenBank/DDBJ whole genome shotgun (WGS) entry which is preliminary data.</text>
</comment>
<dbReference type="InterPro" id="IPR056948">
    <property type="entry name" value="PNGaseA_N"/>
</dbReference>
<feature type="non-terminal residue" evidence="3">
    <location>
        <position position="1"/>
    </location>
</feature>
<gene>
    <name evidence="3" type="ORF">N7460_005979</name>
</gene>
<feature type="region of interest" description="Disordered" evidence="1">
    <location>
        <begin position="542"/>
        <end position="574"/>
    </location>
</feature>
<protein>
    <recommendedName>
        <fullName evidence="2">Peptide N-acetyl-beta-D-glucosaminyl asparaginase amidase A N-terminal domain-containing protein</fullName>
    </recommendedName>
</protein>
<dbReference type="AlphaFoldDB" id="A0AAD6IGK7"/>
<dbReference type="Proteomes" id="UP001219568">
    <property type="component" value="Unassembled WGS sequence"/>
</dbReference>
<sequence>LCGLQQSSPIPRLLVTMALTALCGLLLWGHLPLASSLHASSQSLLQSSSQTPSSTGLQEVFQVYQPVSFKPSGDNSCNVELLLMDHIFGASYGSPFVGDYEPPSCDFDTIQINLTVISRGRQYDRLALMYLGDNEVFRTSTAEPTANGIVWTYIKEMSQYNSLWQAPQKLIFDLGNIVNDVYTGSFNVTLTAHFSYRQAIPTDNTTVMLEIPAAASRAVVSISACGQSEEEFWWSNVLNEDTQYFESTVGGLYGYTPFREIQLISTASHPCWTSLAIPYHLHGGVTPVYWRPIVGIDAFDLRQPEIDISPFLPMLQDGELHSFEIRVPGLNASVNGIATLANTVGSYWVITGNIFLYTGEDSASEAVTVNDSEVPRVEAPLPTFTISRKLAHNYTGGNDSLSYSVVAERTFRTESSRFSWSQTLSFSNYGLLNQQGYSQVNKQLTAGKNIITERADIVTSNSTSFEYPLVVNATYGITTNGLTIDSWMTRGPKFETTGGPDQLLADLQLHGVTVEKYESEAYEQTYQQSVHAINGTVVYNTDSHGKAQASPQDHESGRGSVRAILGNGPGSPAL</sequence>
<dbReference type="Pfam" id="PF12222">
    <property type="entry name" value="PNGaseA"/>
    <property type="match status" value="2"/>
</dbReference>
<keyword evidence="4" id="KW-1185">Reference proteome</keyword>
<dbReference type="EMBL" id="JAQJZL010000004">
    <property type="protein sequence ID" value="KAJ6044624.1"/>
    <property type="molecule type" value="Genomic_DNA"/>
</dbReference>
<dbReference type="PANTHER" id="PTHR31104">
    <property type="entry name" value="PEPTIDE-N4-(N-ACETYL-BETA-GLUCOSAMINYL)ASPARAGINE AMIDASE A PROTEIN"/>
    <property type="match status" value="1"/>
</dbReference>
<evidence type="ECO:0000313" key="4">
    <source>
        <dbReference type="Proteomes" id="UP001219568"/>
    </source>
</evidence>
<reference evidence="3" key="2">
    <citation type="submission" date="2023-01" db="EMBL/GenBank/DDBJ databases">
        <authorList>
            <person name="Petersen C."/>
        </authorList>
    </citation>
    <scope>NUCLEOTIDE SEQUENCE</scope>
    <source>
        <strain evidence="3">IBT 15450</strain>
    </source>
</reference>